<dbReference type="EMBL" id="BKCP01000003">
    <property type="protein sequence ID" value="GER25387.1"/>
    <property type="molecule type" value="Genomic_DNA"/>
</dbReference>
<dbReference type="Pfam" id="PF01429">
    <property type="entry name" value="MBD"/>
    <property type="match status" value="1"/>
</dbReference>
<comment type="subcellular location">
    <subcellularLocation>
        <location evidence="1">Nucleus</location>
    </subcellularLocation>
</comment>
<organism evidence="8 9">
    <name type="scientific">Striga asiatica</name>
    <name type="common">Asiatic witchweed</name>
    <name type="synonym">Buchnera asiatica</name>
    <dbReference type="NCBI Taxonomy" id="4170"/>
    <lineage>
        <taxon>Eukaryota</taxon>
        <taxon>Viridiplantae</taxon>
        <taxon>Streptophyta</taxon>
        <taxon>Embryophyta</taxon>
        <taxon>Tracheophyta</taxon>
        <taxon>Spermatophyta</taxon>
        <taxon>Magnoliopsida</taxon>
        <taxon>eudicotyledons</taxon>
        <taxon>Gunneridae</taxon>
        <taxon>Pentapetalae</taxon>
        <taxon>asterids</taxon>
        <taxon>lamiids</taxon>
        <taxon>Lamiales</taxon>
        <taxon>Orobanchaceae</taxon>
        <taxon>Buchnereae</taxon>
        <taxon>Striga</taxon>
    </lineage>
</organism>
<feature type="domain" description="MBD" evidence="7">
    <location>
        <begin position="9"/>
        <end position="79"/>
    </location>
</feature>
<name>A0A5A7NYK7_STRAF</name>
<feature type="compositionally biased region" description="Basic and acidic residues" evidence="6">
    <location>
        <begin position="264"/>
        <end position="318"/>
    </location>
</feature>
<keyword evidence="3" id="KW-0238">DNA-binding</keyword>
<evidence type="ECO:0000256" key="3">
    <source>
        <dbReference type="ARBA" id="ARBA00023125"/>
    </source>
</evidence>
<evidence type="ECO:0000256" key="4">
    <source>
        <dbReference type="ARBA" id="ARBA00023163"/>
    </source>
</evidence>
<feature type="compositionally biased region" description="Basic and acidic residues" evidence="6">
    <location>
        <begin position="192"/>
        <end position="221"/>
    </location>
</feature>
<keyword evidence="5" id="KW-0539">Nucleus</keyword>
<dbReference type="PANTHER" id="PTHR33729:SF18">
    <property type="entry name" value="METHYL-CPG-BINDING DOMAIN-CONTAINING PROTEIN 11-LIKE"/>
    <property type="match status" value="1"/>
</dbReference>
<dbReference type="Gene3D" id="3.30.890.10">
    <property type="entry name" value="Methyl-cpg-binding Protein 2, Chain A"/>
    <property type="match status" value="1"/>
</dbReference>
<feature type="region of interest" description="Disordered" evidence="6">
    <location>
        <begin position="58"/>
        <end position="318"/>
    </location>
</feature>
<keyword evidence="4" id="KW-0804">Transcription</keyword>
<feature type="compositionally biased region" description="Polar residues" evidence="6">
    <location>
        <begin position="175"/>
        <end position="191"/>
    </location>
</feature>
<dbReference type="PROSITE" id="PS50982">
    <property type="entry name" value="MBD"/>
    <property type="match status" value="1"/>
</dbReference>
<evidence type="ECO:0000256" key="5">
    <source>
        <dbReference type="ARBA" id="ARBA00023242"/>
    </source>
</evidence>
<dbReference type="InterPro" id="IPR016177">
    <property type="entry name" value="DNA-bd_dom_sf"/>
</dbReference>
<feature type="compositionally biased region" description="Basic and acidic residues" evidence="6">
    <location>
        <begin position="79"/>
        <end position="92"/>
    </location>
</feature>
<dbReference type="AlphaFoldDB" id="A0A5A7NYK7"/>
<accession>A0A5A7NYK7</accession>
<evidence type="ECO:0000313" key="9">
    <source>
        <dbReference type="Proteomes" id="UP000325081"/>
    </source>
</evidence>
<keyword evidence="2" id="KW-0805">Transcription regulation</keyword>
<dbReference type="InterPro" id="IPR039622">
    <property type="entry name" value="MBD10/11"/>
</dbReference>
<protein>
    <submittedName>
        <fullName evidence="8">Methyl-CpG binding domain containing protein</fullName>
    </submittedName>
</protein>
<dbReference type="InterPro" id="IPR001739">
    <property type="entry name" value="Methyl_CpG_DNA-bd"/>
</dbReference>
<feature type="compositionally biased region" description="Basic and acidic residues" evidence="6">
    <location>
        <begin position="155"/>
        <end position="169"/>
    </location>
</feature>
<reference evidence="9" key="1">
    <citation type="journal article" date="2019" name="Curr. Biol.">
        <title>Genome Sequence of Striga asiatica Provides Insight into the Evolution of Plant Parasitism.</title>
        <authorList>
            <person name="Yoshida S."/>
            <person name="Kim S."/>
            <person name="Wafula E.K."/>
            <person name="Tanskanen J."/>
            <person name="Kim Y.M."/>
            <person name="Honaas L."/>
            <person name="Yang Z."/>
            <person name="Spallek T."/>
            <person name="Conn C.E."/>
            <person name="Ichihashi Y."/>
            <person name="Cheong K."/>
            <person name="Cui S."/>
            <person name="Der J.P."/>
            <person name="Gundlach H."/>
            <person name="Jiao Y."/>
            <person name="Hori C."/>
            <person name="Ishida J.K."/>
            <person name="Kasahara H."/>
            <person name="Kiba T."/>
            <person name="Kim M.S."/>
            <person name="Koo N."/>
            <person name="Laohavisit A."/>
            <person name="Lee Y.H."/>
            <person name="Lumba S."/>
            <person name="McCourt P."/>
            <person name="Mortimer J.C."/>
            <person name="Mutuku J.M."/>
            <person name="Nomura T."/>
            <person name="Sasaki-Sekimoto Y."/>
            <person name="Seto Y."/>
            <person name="Wang Y."/>
            <person name="Wakatake T."/>
            <person name="Sakakibara H."/>
            <person name="Demura T."/>
            <person name="Yamaguchi S."/>
            <person name="Yoneyama K."/>
            <person name="Manabe R.I."/>
            <person name="Nelson D.C."/>
            <person name="Schulman A.H."/>
            <person name="Timko M.P."/>
            <person name="dePamphilis C.W."/>
            <person name="Choi D."/>
            <person name="Shirasu K."/>
        </authorList>
    </citation>
    <scope>NUCLEOTIDE SEQUENCE [LARGE SCALE GENOMIC DNA]</scope>
    <source>
        <strain evidence="9">cv. UVA1</strain>
    </source>
</reference>
<dbReference type="OrthoDB" id="1435582at2759"/>
<comment type="caution">
    <text evidence="8">The sequence shown here is derived from an EMBL/GenBank/DDBJ whole genome shotgun (WGS) entry which is preliminary data.</text>
</comment>
<proteinExistence type="predicted"/>
<evidence type="ECO:0000256" key="6">
    <source>
        <dbReference type="SAM" id="MobiDB-lite"/>
    </source>
</evidence>
<dbReference type="PANTHER" id="PTHR33729">
    <property type="entry name" value="METHYL-CPG BINDING DOMAIN CONTAINING PROTEIN, EXPRESSED"/>
    <property type="match status" value="1"/>
</dbReference>
<evidence type="ECO:0000256" key="1">
    <source>
        <dbReference type="ARBA" id="ARBA00004123"/>
    </source>
</evidence>
<feature type="compositionally biased region" description="Polar residues" evidence="6">
    <location>
        <begin position="228"/>
        <end position="238"/>
    </location>
</feature>
<dbReference type="Proteomes" id="UP000325081">
    <property type="component" value="Unassembled WGS sequence"/>
</dbReference>
<evidence type="ECO:0000259" key="7">
    <source>
        <dbReference type="PROSITE" id="PS50982"/>
    </source>
</evidence>
<gene>
    <name evidence="8" type="ORF">STAS_00961</name>
</gene>
<evidence type="ECO:0000313" key="8">
    <source>
        <dbReference type="EMBL" id="GER25387.1"/>
    </source>
</evidence>
<keyword evidence="9" id="KW-1185">Reference proteome</keyword>
<feature type="compositionally biased region" description="Acidic residues" evidence="6">
    <location>
        <begin position="132"/>
        <end position="143"/>
    </location>
</feature>
<dbReference type="GO" id="GO:0005634">
    <property type="term" value="C:nucleus"/>
    <property type="evidence" value="ECO:0007669"/>
    <property type="project" value="UniProtKB-SubCell"/>
</dbReference>
<dbReference type="SUPFAM" id="SSF54171">
    <property type="entry name" value="DNA-binding domain"/>
    <property type="match status" value="1"/>
</dbReference>
<dbReference type="GO" id="GO:0003677">
    <property type="term" value="F:DNA binding"/>
    <property type="evidence" value="ECO:0007669"/>
    <property type="project" value="UniProtKB-KW"/>
</dbReference>
<sequence>MATGEVNKPDEVVAIELPAPAGWVKKYTPKKGGTPQRNDIVFISPTGEEIKNKRQLDQYLKSHPGGPAAAEFDWGTGDTPRRSARLSEKSKAPEGPMSLPPKKRRKKSSPQVHDEKNNADAVGETQETKEDADVDMNEAEDNEGIATEAILETPNSEKVEIETETKAVLDEPSAAETQNDTETANSNTNVQKCDEVITKEAIPEKPDTEKVETETETKAVLDEPSAAETENLNANVQKCNDVAPKESSAAEAHNHSNTENFNADVEKSNDAIDKESEAFPKKAPDGKVDCGSKVDCAEPVAEDKNGLEVDHEPEKPRD</sequence>
<evidence type="ECO:0000256" key="2">
    <source>
        <dbReference type="ARBA" id="ARBA00023015"/>
    </source>
</evidence>